<dbReference type="EMBL" id="ML119660">
    <property type="protein sequence ID" value="RPA84150.1"/>
    <property type="molecule type" value="Genomic_DNA"/>
</dbReference>
<dbReference type="GO" id="GO:0003724">
    <property type="term" value="F:RNA helicase activity"/>
    <property type="evidence" value="ECO:0007669"/>
    <property type="project" value="UniProtKB-EC"/>
</dbReference>
<dbReference type="Proteomes" id="UP000275078">
    <property type="component" value="Unassembled WGS sequence"/>
</dbReference>
<keyword evidence="3 6" id="KW-0347">Helicase</keyword>
<evidence type="ECO:0000313" key="10">
    <source>
        <dbReference type="EMBL" id="RPA84150.1"/>
    </source>
</evidence>
<dbReference type="CDD" id="cd18787">
    <property type="entry name" value="SF2_C_DEAD"/>
    <property type="match status" value="1"/>
</dbReference>
<evidence type="ECO:0000256" key="7">
    <source>
        <dbReference type="SAM" id="MobiDB-lite"/>
    </source>
</evidence>
<dbReference type="InterPro" id="IPR014001">
    <property type="entry name" value="Helicase_ATP-bd"/>
</dbReference>
<dbReference type="GO" id="GO:0005524">
    <property type="term" value="F:ATP binding"/>
    <property type="evidence" value="ECO:0007669"/>
    <property type="project" value="UniProtKB-UniRule"/>
</dbReference>
<feature type="region of interest" description="Disordered" evidence="7">
    <location>
        <begin position="92"/>
        <end position="250"/>
    </location>
</feature>
<feature type="region of interest" description="Disordered" evidence="7">
    <location>
        <begin position="1"/>
        <end position="40"/>
    </location>
</feature>
<keyword evidence="11" id="KW-1185">Reference proteome</keyword>
<dbReference type="InterPro" id="IPR001650">
    <property type="entry name" value="Helicase_C-like"/>
</dbReference>
<keyword evidence="1 6" id="KW-0547">Nucleotide-binding</keyword>
<evidence type="ECO:0000256" key="5">
    <source>
        <dbReference type="ARBA" id="ARBA00022884"/>
    </source>
</evidence>
<dbReference type="GO" id="GO:0016787">
    <property type="term" value="F:hydrolase activity"/>
    <property type="evidence" value="ECO:0007669"/>
    <property type="project" value="UniProtKB-KW"/>
</dbReference>
<evidence type="ECO:0000256" key="1">
    <source>
        <dbReference type="ARBA" id="ARBA00022741"/>
    </source>
</evidence>
<gene>
    <name evidence="10" type="ORF">BJ508DRAFT_317605</name>
</gene>
<keyword evidence="4 6" id="KW-0067">ATP-binding</keyword>
<comment type="domain">
    <text evidence="6">The Q motif is unique to and characteristic of the DEAD box family of RNA helicases and controls ATP binding and hydrolysis.</text>
</comment>
<dbReference type="STRING" id="1160509.A0A3N4IJ25"/>
<keyword evidence="5 6" id="KW-0694">RNA-binding</keyword>
<comment type="catalytic activity">
    <reaction evidence="6">
        <text>ATP + H2O = ADP + phosphate + H(+)</text>
        <dbReference type="Rhea" id="RHEA:13065"/>
        <dbReference type="ChEBI" id="CHEBI:15377"/>
        <dbReference type="ChEBI" id="CHEBI:15378"/>
        <dbReference type="ChEBI" id="CHEBI:30616"/>
        <dbReference type="ChEBI" id="CHEBI:43474"/>
        <dbReference type="ChEBI" id="CHEBI:456216"/>
        <dbReference type="EC" id="3.6.4.13"/>
    </reaction>
</comment>
<protein>
    <recommendedName>
        <fullName evidence="6">ATP-dependent RNA helicase</fullName>
        <ecNumber evidence="6">3.6.4.13</ecNumber>
    </recommendedName>
</protein>
<feature type="region of interest" description="Disordered" evidence="7">
    <location>
        <begin position="780"/>
        <end position="801"/>
    </location>
</feature>
<feature type="compositionally biased region" description="Acidic residues" evidence="7">
    <location>
        <begin position="139"/>
        <end position="155"/>
    </location>
</feature>
<organism evidence="10 11">
    <name type="scientific">Ascobolus immersus RN42</name>
    <dbReference type="NCBI Taxonomy" id="1160509"/>
    <lineage>
        <taxon>Eukaryota</taxon>
        <taxon>Fungi</taxon>
        <taxon>Dikarya</taxon>
        <taxon>Ascomycota</taxon>
        <taxon>Pezizomycotina</taxon>
        <taxon>Pezizomycetes</taxon>
        <taxon>Pezizales</taxon>
        <taxon>Ascobolaceae</taxon>
        <taxon>Ascobolus</taxon>
    </lineage>
</organism>
<dbReference type="Pfam" id="PF00270">
    <property type="entry name" value="DEAD"/>
    <property type="match status" value="1"/>
</dbReference>
<evidence type="ECO:0000256" key="6">
    <source>
        <dbReference type="RuleBase" id="RU365068"/>
    </source>
</evidence>
<feature type="domain" description="Helicase C-terminal" evidence="9">
    <location>
        <begin position="578"/>
        <end position="728"/>
    </location>
</feature>
<evidence type="ECO:0000313" key="11">
    <source>
        <dbReference type="Proteomes" id="UP000275078"/>
    </source>
</evidence>
<dbReference type="SUPFAM" id="SSF52540">
    <property type="entry name" value="P-loop containing nucleoside triphosphate hydrolases"/>
    <property type="match status" value="2"/>
</dbReference>
<accession>A0A3N4IJ25</accession>
<feature type="compositionally biased region" description="Basic residues" evidence="7">
    <location>
        <begin position="1"/>
        <end position="10"/>
    </location>
</feature>
<sequence length="865" mass="96788">MAPTNPKKRSAASLSSPTNKKSKTASRINPANQSKKPRAIRKAVNVNRLRWNTVPLPDRLDDTEGFMGLEEIEGVDIVKENGVIKFQAVEDAIKDDGEPSEDEAELDGEWEGIKDDDVEMEAEKEDTTTTTTAIPQENSTEEDGNEAEMEQEPEIGEMKGGVVTKGEDGGAVTKDAKAVRKELVVRNDDEESKRKREKAEKRKEAQKLRMKEKNKREREEKKKRKEEERKKAAEAEPKMPENPFELLGEDMDDGDVDLPEWKMRLSVPTSRALVSLKYTKPTRIQEVAIPQILAGHDVIGKAATGSGKTLAYGVPILEYFLETRPPDLGTEENKKKASKFVALVLSPTRELAKQISTHIEELSKAALADMNVVTLTGGLSLQKQLRVLEHAHVIVATPGRLWEVMTEGPGWVDRFKDAHFLVVDEADRVLQEGHFEEVEKVLKVLNEDIQEESDDEAEEAEREAAEKDDDGAAIEELNYGKSVKVSRRRKLGITRQTLVFSATFHKGLQMKLAGKASKKGWNESGDLMEEKESMAWLLKRLQFREEKPRWIDIEGSKGGMMAEGLKEGIVECGAMEKDLYLYYLLLRYPSRTLIFTNSISSVKRLSPMLNLLLPGKASPLHSTMPQKSRLRYLERFSDPNNKNGILIATDVAARGLDIKGVEMVIHYHVPRTADMYVHRSGRTARAGDKGISVILCSPEEVLGVRRLVTKVHQEKGSKNTSLKSFDVDRTLTSRLKRRVELAKKITDAEVSTKKQGAEENWIAKAAEELGVDYDSDEFEKHGMGRGKGKGKDKKGRNDKVVGKQQVAEWKAMLREELSKKVNAGFSTKYLTSGSVNVAQMLTNGMGMDGFLGLEERSAIEEIHDS</sequence>
<dbReference type="Pfam" id="PF00271">
    <property type="entry name" value="Helicase_C"/>
    <property type="match status" value="1"/>
</dbReference>
<feature type="domain" description="Helicase ATP-binding" evidence="8">
    <location>
        <begin position="289"/>
        <end position="509"/>
    </location>
</feature>
<feature type="region of interest" description="Disordered" evidence="7">
    <location>
        <begin position="450"/>
        <end position="471"/>
    </location>
</feature>
<dbReference type="PROSITE" id="PS51192">
    <property type="entry name" value="HELICASE_ATP_BIND_1"/>
    <property type="match status" value="1"/>
</dbReference>
<evidence type="ECO:0000259" key="9">
    <source>
        <dbReference type="PROSITE" id="PS51194"/>
    </source>
</evidence>
<dbReference type="EC" id="3.6.4.13" evidence="6"/>
<evidence type="ECO:0000256" key="3">
    <source>
        <dbReference type="ARBA" id="ARBA00022806"/>
    </source>
</evidence>
<comment type="similarity">
    <text evidence="6">Belongs to the DEAD box helicase family.</text>
</comment>
<dbReference type="PROSITE" id="PS51194">
    <property type="entry name" value="HELICASE_CTER"/>
    <property type="match status" value="1"/>
</dbReference>
<keyword evidence="2 6" id="KW-0378">Hydrolase</keyword>
<evidence type="ECO:0000259" key="8">
    <source>
        <dbReference type="PROSITE" id="PS51192"/>
    </source>
</evidence>
<dbReference type="InterPro" id="IPR011545">
    <property type="entry name" value="DEAD/DEAH_box_helicase_dom"/>
</dbReference>
<evidence type="ECO:0000256" key="4">
    <source>
        <dbReference type="ARBA" id="ARBA00022840"/>
    </source>
</evidence>
<evidence type="ECO:0000256" key="2">
    <source>
        <dbReference type="ARBA" id="ARBA00022801"/>
    </source>
</evidence>
<dbReference type="InterPro" id="IPR027417">
    <property type="entry name" value="P-loop_NTPase"/>
</dbReference>
<feature type="compositionally biased region" description="Basic and acidic residues" evidence="7">
    <location>
        <begin position="174"/>
        <end position="239"/>
    </location>
</feature>
<dbReference type="Gene3D" id="3.40.50.300">
    <property type="entry name" value="P-loop containing nucleotide triphosphate hydrolases"/>
    <property type="match status" value="2"/>
</dbReference>
<dbReference type="SMART" id="SM00487">
    <property type="entry name" value="DEXDc"/>
    <property type="match status" value="1"/>
</dbReference>
<dbReference type="SMART" id="SM00490">
    <property type="entry name" value="HELICc"/>
    <property type="match status" value="1"/>
</dbReference>
<feature type="compositionally biased region" description="Acidic residues" evidence="7">
    <location>
        <begin position="98"/>
        <end position="124"/>
    </location>
</feature>
<feature type="compositionally biased region" description="Basic residues" evidence="7">
    <location>
        <begin position="783"/>
        <end position="794"/>
    </location>
</feature>
<comment type="function">
    <text evidence="6">RNA helicase.</text>
</comment>
<dbReference type="PROSITE" id="PS00039">
    <property type="entry name" value="DEAD_ATP_HELICASE"/>
    <property type="match status" value="1"/>
</dbReference>
<dbReference type="AlphaFoldDB" id="A0A3N4IJ25"/>
<dbReference type="PANTHER" id="PTHR24031">
    <property type="entry name" value="RNA HELICASE"/>
    <property type="match status" value="1"/>
</dbReference>
<dbReference type="InterPro" id="IPR000629">
    <property type="entry name" value="RNA-helicase_DEAD-box_CS"/>
</dbReference>
<dbReference type="GO" id="GO:0003723">
    <property type="term" value="F:RNA binding"/>
    <property type="evidence" value="ECO:0007669"/>
    <property type="project" value="UniProtKB-UniRule"/>
</dbReference>
<feature type="compositionally biased region" description="Polar residues" evidence="7">
    <location>
        <begin position="12"/>
        <end position="34"/>
    </location>
</feature>
<name>A0A3N4IJ25_ASCIM</name>
<reference evidence="10 11" key="1">
    <citation type="journal article" date="2018" name="Nat. Ecol. Evol.">
        <title>Pezizomycetes genomes reveal the molecular basis of ectomycorrhizal truffle lifestyle.</title>
        <authorList>
            <person name="Murat C."/>
            <person name="Payen T."/>
            <person name="Noel B."/>
            <person name="Kuo A."/>
            <person name="Morin E."/>
            <person name="Chen J."/>
            <person name="Kohler A."/>
            <person name="Krizsan K."/>
            <person name="Balestrini R."/>
            <person name="Da Silva C."/>
            <person name="Montanini B."/>
            <person name="Hainaut M."/>
            <person name="Levati E."/>
            <person name="Barry K.W."/>
            <person name="Belfiori B."/>
            <person name="Cichocki N."/>
            <person name="Clum A."/>
            <person name="Dockter R.B."/>
            <person name="Fauchery L."/>
            <person name="Guy J."/>
            <person name="Iotti M."/>
            <person name="Le Tacon F."/>
            <person name="Lindquist E.A."/>
            <person name="Lipzen A."/>
            <person name="Malagnac F."/>
            <person name="Mello A."/>
            <person name="Molinier V."/>
            <person name="Miyauchi S."/>
            <person name="Poulain J."/>
            <person name="Riccioni C."/>
            <person name="Rubini A."/>
            <person name="Sitrit Y."/>
            <person name="Splivallo R."/>
            <person name="Traeger S."/>
            <person name="Wang M."/>
            <person name="Zifcakova L."/>
            <person name="Wipf D."/>
            <person name="Zambonelli A."/>
            <person name="Paolocci F."/>
            <person name="Nowrousian M."/>
            <person name="Ottonello S."/>
            <person name="Baldrian P."/>
            <person name="Spatafora J.W."/>
            <person name="Henrissat B."/>
            <person name="Nagy L.G."/>
            <person name="Aury J.M."/>
            <person name="Wincker P."/>
            <person name="Grigoriev I.V."/>
            <person name="Bonfante P."/>
            <person name="Martin F.M."/>
        </authorList>
    </citation>
    <scope>NUCLEOTIDE SEQUENCE [LARGE SCALE GENOMIC DNA]</scope>
    <source>
        <strain evidence="10 11">RN42</strain>
    </source>
</reference>
<dbReference type="OrthoDB" id="4310724at2759"/>
<proteinExistence type="inferred from homology"/>